<organism evidence="2 3">
    <name type="scientific">Niabella ginsenosidivorans</name>
    <dbReference type="NCBI Taxonomy" id="1176587"/>
    <lineage>
        <taxon>Bacteria</taxon>
        <taxon>Pseudomonadati</taxon>
        <taxon>Bacteroidota</taxon>
        <taxon>Chitinophagia</taxon>
        <taxon>Chitinophagales</taxon>
        <taxon>Chitinophagaceae</taxon>
        <taxon>Niabella</taxon>
    </lineage>
</organism>
<dbReference type="OrthoDB" id="253409at2"/>
<dbReference type="InterPro" id="IPR012334">
    <property type="entry name" value="Pectin_lyas_fold"/>
</dbReference>
<dbReference type="KEGG" id="nia:A8C56_08000"/>
<dbReference type="SMART" id="SM00710">
    <property type="entry name" value="PbH1"/>
    <property type="match status" value="4"/>
</dbReference>
<gene>
    <name evidence="2" type="ORF">A8C56_08000</name>
</gene>
<dbReference type="SUPFAM" id="SSF51126">
    <property type="entry name" value="Pectin lyase-like"/>
    <property type="match status" value="1"/>
</dbReference>
<proteinExistence type="predicted"/>
<dbReference type="Gene3D" id="2.160.20.10">
    <property type="entry name" value="Single-stranded right-handed beta-helix, Pectin lyase-like"/>
    <property type="match status" value="1"/>
</dbReference>
<dbReference type="InterPro" id="IPR011050">
    <property type="entry name" value="Pectin_lyase_fold/virulence"/>
</dbReference>
<sequence length="378" mass="42253">MKKGLLYFFLICSSSTYAQFLYKNINQETKSNYTSNASKINSLKSTTFKTAVDLTKYLPPNYSKSGNVDYTSYIQKGLDENRKVIMPNFPILINAKGIKLKSNSSILFQTNSQINLKPTNLAQYGVIWIDNIENVDIYYPKLIGDKYNHLSSKGQWGMGLFITSSNNINIYNPIISKMWGDAIYIGQQQNKISTNITISNAFLDDNRRNGISIVSGNGIYVKNCFISNTNGVSPSGGIDIEPNANNNELKNIELTNITTYNNGSRGILVALDYLNGVNKKAISIDINNHKDYYSPTGLEIYSDRGNGNKLPNQNSGYISISKTEYYYNKKAGFLSGVSKKNNIELRVSNINSNKQFISSAITNSLSKDFKSGKEIRIK</sequence>
<feature type="signal peptide" evidence="1">
    <location>
        <begin position="1"/>
        <end position="18"/>
    </location>
</feature>
<dbReference type="EMBL" id="CP015772">
    <property type="protein sequence ID" value="ANH80932.1"/>
    <property type="molecule type" value="Genomic_DNA"/>
</dbReference>
<dbReference type="STRING" id="1176587.A8C56_08000"/>
<name>A0A1A9I2M4_9BACT</name>
<evidence type="ECO:0000256" key="1">
    <source>
        <dbReference type="SAM" id="SignalP"/>
    </source>
</evidence>
<accession>A0A1A9I2M4</accession>
<dbReference type="InterPro" id="IPR006626">
    <property type="entry name" value="PbH1"/>
</dbReference>
<dbReference type="Proteomes" id="UP000077667">
    <property type="component" value="Chromosome"/>
</dbReference>
<protein>
    <submittedName>
        <fullName evidence="2">Uncharacterized protein</fullName>
    </submittedName>
</protein>
<evidence type="ECO:0000313" key="3">
    <source>
        <dbReference type="Proteomes" id="UP000077667"/>
    </source>
</evidence>
<feature type="chain" id="PRO_5008389755" evidence="1">
    <location>
        <begin position="19"/>
        <end position="378"/>
    </location>
</feature>
<evidence type="ECO:0000313" key="2">
    <source>
        <dbReference type="EMBL" id="ANH80932.1"/>
    </source>
</evidence>
<dbReference type="RefSeq" id="WP_067754284.1">
    <property type="nucleotide sequence ID" value="NZ_CP015772.1"/>
</dbReference>
<dbReference type="AlphaFoldDB" id="A0A1A9I2M4"/>
<reference evidence="2 3" key="1">
    <citation type="submission" date="2016-05" db="EMBL/GenBank/DDBJ databases">
        <title>Niabella ginsenosidivorans BS26 whole genome sequencing.</title>
        <authorList>
            <person name="Im W.T."/>
            <person name="Siddiqi M.Z."/>
        </authorList>
    </citation>
    <scope>NUCLEOTIDE SEQUENCE [LARGE SCALE GENOMIC DNA]</scope>
    <source>
        <strain evidence="2 3">BS26</strain>
    </source>
</reference>
<keyword evidence="3" id="KW-1185">Reference proteome</keyword>
<keyword evidence="1" id="KW-0732">Signal</keyword>